<keyword evidence="3 19" id="KW-0285">Flavoprotein</keyword>
<dbReference type="PROSITE" id="PS01136">
    <property type="entry name" value="UPF0034"/>
    <property type="match status" value="1"/>
</dbReference>
<comment type="caution">
    <text evidence="22">The sequence shown here is derived from an EMBL/GenBank/DDBJ whole genome shotgun (WGS) entry which is preliminary data.</text>
</comment>
<evidence type="ECO:0000256" key="6">
    <source>
        <dbReference type="ARBA" id="ARBA00022694"/>
    </source>
</evidence>
<dbReference type="GO" id="GO:0008270">
    <property type="term" value="F:zinc ion binding"/>
    <property type="evidence" value="ECO:0007669"/>
    <property type="project" value="UniProtKB-KW"/>
</dbReference>
<dbReference type="EMBL" id="BRXX01000015">
    <property type="protein sequence ID" value="GMH82461.1"/>
    <property type="molecule type" value="Genomic_DNA"/>
</dbReference>
<evidence type="ECO:0000256" key="3">
    <source>
        <dbReference type="ARBA" id="ARBA00022630"/>
    </source>
</evidence>
<dbReference type="GO" id="GO:0006397">
    <property type="term" value="P:mRNA processing"/>
    <property type="evidence" value="ECO:0007669"/>
    <property type="project" value="UniProtKB-KW"/>
</dbReference>
<evidence type="ECO:0000256" key="4">
    <source>
        <dbReference type="ARBA" id="ARBA00022643"/>
    </source>
</evidence>
<dbReference type="FunFam" id="3.20.20.70:FF:000067">
    <property type="entry name" value="tRNA-dihydrouridine(47) synthase [NAD(P)(+)]"/>
    <property type="match status" value="1"/>
</dbReference>
<evidence type="ECO:0000256" key="18">
    <source>
        <dbReference type="PROSITE-ProRule" id="PRU00723"/>
    </source>
</evidence>
<accession>A0A9W7B134</accession>
<feature type="compositionally biased region" description="Basic residues" evidence="20">
    <location>
        <begin position="59"/>
        <end position="70"/>
    </location>
</feature>
<comment type="cofactor">
    <cofactor evidence="1 19">
        <name>FMN</name>
        <dbReference type="ChEBI" id="CHEBI:58210"/>
    </cofactor>
</comment>
<keyword evidence="5" id="KW-0507">mRNA processing</keyword>
<evidence type="ECO:0000256" key="14">
    <source>
        <dbReference type="ARBA" id="ARBA00048266"/>
    </source>
</evidence>
<evidence type="ECO:0000256" key="10">
    <source>
        <dbReference type="ARBA" id="ARBA00022833"/>
    </source>
</evidence>
<evidence type="ECO:0000256" key="11">
    <source>
        <dbReference type="ARBA" id="ARBA00022857"/>
    </source>
</evidence>
<evidence type="ECO:0000256" key="19">
    <source>
        <dbReference type="RuleBase" id="RU291113"/>
    </source>
</evidence>
<dbReference type="SUPFAM" id="SSF51395">
    <property type="entry name" value="FMN-linked oxidoreductases"/>
    <property type="match status" value="1"/>
</dbReference>
<keyword evidence="4 19" id="KW-0288">FMN</keyword>
<evidence type="ECO:0000256" key="7">
    <source>
        <dbReference type="ARBA" id="ARBA00022723"/>
    </source>
</evidence>
<dbReference type="PROSITE" id="PS50103">
    <property type="entry name" value="ZF_C3H1"/>
    <property type="match status" value="1"/>
</dbReference>
<evidence type="ECO:0000256" key="16">
    <source>
        <dbReference type="ARBA" id="ARBA00049447"/>
    </source>
</evidence>
<evidence type="ECO:0000256" key="9">
    <source>
        <dbReference type="ARBA" id="ARBA00022771"/>
    </source>
</evidence>
<dbReference type="Proteomes" id="UP001165160">
    <property type="component" value="Unassembled WGS sequence"/>
</dbReference>
<evidence type="ECO:0000313" key="23">
    <source>
        <dbReference type="Proteomes" id="UP001165160"/>
    </source>
</evidence>
<evidence type="ECO:0000256" key="20">
    <source>
        <dbReference type="SAM" id="MobiDB-lite"/>
    </source>
</evidence>
<dbReference type="EC" id="1.3.1.-" evidence="19"/>
<comment type="catalytic activity">
    <reaction evidence="16">
        <text>a 5,6-dihydrouridine in mRNA + NADP(+) = a uridine in mRNA + NADPH + H(+)</text>
        <dbReference type="Rhea" id="RHEA:69855"/>
        <dbReference type="Rhea" id="RHEA-COMP:14658"/>
        <dbReference type="Rhea" id="RHEA-COMP:17789"/>
        <dbReference type="ChEBI" id="CHEBI:15378"/>
        <dbReference type="ChEBI" id="CHEBI:57783"/>
        <dbReference type="ChEBI" id="CHEBI:58349"/>
        <dbReference type="ChEBI" id="CHEBI:65315"/>
        <dbReference type="ChEBI" id="CHEBI:74443"/>
    </reaction>
    <physiologicalReaction direction="right-to-left" evidence="16">
        <dbReference type="Rhea" id="RHEA:69857"/>
    </physiologicalReaction>
</comment>
<feature type="region of interest" description="Disordered" evidence="20">
    <location>
        <begin position="42"/>
        <end position="74"/>
    </location>
</feature>
<evidence type="ECO:0000256" key="2">
    <source>
        <dbReference type="ARBA" id="ARBA00012376"/>
    </source>
</evidence>
<dbReference type="InterPro" id="IPR035587">
    <property type="entry name" value="DUS-like_FMN-bd"/>
</dbReference>
<dbReference type="GO" id="GO:0050660">
    <property type="term" value="F:flavin adenine dinucleotide binding"/>
    <property type="evidence" value="ECO:0007669"/>
    <property type="project" value="UniProtKB-UniRule"/>
</dbReference>
<comment type="catalytic activity">
    <reaction evidence="14">
        <text>5,6-dihydrouridine(47) in tRNA + NAD(+) = uridine(47) in tRNA + NADH + H(+)</text>
        <dbReference type="Rhea" id="RHEA:53364"/>
        <dbReference type="Rhea" id="RHEA-COMP:13539"/>
        <dbReference type="Rhea" id="RHEA-COMP:13540"/>
        <dbReference type="ChEBI" id="CHEBI:15378"/>
        <dbReference type="ChEBI" id="CHEBI:57540"/>
        <dbReference type="ChEBI" id="CHEBI:57945"/>
        <dbReference type="ChEBI" id="CHEBI:65315"/>
        <dbReference type="ChEBI" id="CHEBI:74443"/>
        <dbReference type="EC" id="1.3.1.89"/>
    </reaction>
    <physiologicalReaction direction="right-to-left" evidence="14">
        <dbReference type="Rhea" id="RHEA:53366"/>
    </physiologicalReaction>
</comment>
<evidence type="ECO:0000256" key="13">
    <source>
        <dbReference type="ARBA" id="ARBA00023027"/>
    </source>
</evidence>
<sequence>MSASVITPRSMEAIKATNPTMQVVVKPAHEASDVPSVLCPRIAPLPTGGDDRDKQQDKKQRKGQNKKRPRDAKCSESPLCLGLIRNNKCPWDDCKFNHDIATVLKDRPADIGEQCVIFEKFGSCPFGVNCRWGLSHIDPETGENKFRDGAPPADFDMGVKNSFRVQTQKALRSRRYPFFYERNTPPDKFQPTLALWGGRILPKPPKVAPLNVSKRDPDDVIEAMTKEYEIRVAAAKKEYDQTLLEFEKKRAEAQSKTPFPKKTRKLIDFENKVYIAPLTTVGNLPFRRIMKKFGADITCSEMALCANILQGQASELALLKRHEDEDVFGVQLAGGFADQFSRCAELIEKENLEVDFIDMNCGCPLDLVCDKGGGSAMMQKANKLKAAVIGMGNVFSGPITIKMRTGWDEKKPFAAKLTRQIQSWGLPNIAAVMVHGRSRTQRYSRLADYDYIGQVGAAMDRGAKEDMCRRIPLIPNGDVMSYVDFEERKRAGVSNTAMLARGALIKPWLPTEIKERRHWDISATERLDMLKEFVNFGLEQWGSDKQGINTTRRFLLEWQSFLHRYIPVGCIAEGNVPQRMNERPPLFVGRSDLETLMASDNSADWVKLSELLLGKVDDDFKFEPKHKANSYAKQDRDGDGGGGGGGRVEG</sequence>
<dbReference type="CDD" id="cd02801">
    <property type="entry name" value="DUS_like_FMN"/>
    <property type="match status" value="1"/>
</dbReference>
<dbReference type="Pfam" id="PF01207">
    <property type="entry name" value="Dus"/>
    <property type="match status" value="1"/>
</dbReference>
<gene>
    <name evidence="22" type="ORF">TrVE_jg601</name>
</gene>
<keyword evidence="13" id="KW-0520">NAD</keyword>
<feature type="compositionally biased region" description="Gly residues" evidence="20">
    <location>
        <begin position="640"/>
        <end position="650"/>
    </location>
</feature>
<keyword evidence="9 18" id="KW-0863">Zinc-finger</keyword>
<feature type="compositionally biased region" description="Basic and acidic residues" evidence="20">
    <location>
        <begin position="49"/>
        <end position="58"/>
    </location>
</feature>
<evidence type="ECO:0000256" key="8">
    <source>
        <dbReference type="ARBA" id="ARBA00022737"/>
    </source>
</evidence>
<protein>
    <recommendedName>
        <fullName evidence="2 19">tRNA-dihydrouridine(47) synthase [NAD(P)(+)]</fullName>
        <ecNumber evidence="19">1.3.1.-</ecNumber>
    </recommendedName>
    <alternativeName>
        <fullName evidence="19">tRNA-dihydrouridine synthase 3</fullName>
    </alternativeName>
</protein>
<keyword evidence="6 19" id="KW-0819">tRNA processing</keyword>
<evidence type="ECO:0000259" key="21">
    <source>
        <dbReference type="PROSITE" id="PS50103"/>
    </source>
</evidence>
<keyword evidence="12 19" id="KW-0560">Oxidoreductase</keyword>
<keyword evidence="11" id="KW-0521">NADP</keyword>
<feature type="region of interest" description="Disordered" evidence="20">
    <location>
        <begin position="627"/>
        <end position="650"/>
    </location>
</feature>
<evidence type="ECO:0000256" key="17">
    <source>
        <dbReference type="ARBA" id="ARBA00049513"/>
    </source>
</evidence>
<comment type="similarity">
    <text evidence="19">Belongs to the dus family. Dus3 subfamily.</text>
</comment>
<dbReference type="GO" id="GO:0102265">
    <property type="term" value="F:tRNA-dihydrouridine47 synthase activity"/>
    <property type="evidence" value="ECO:0007669"/>
    <property type="project" value="UniProtKB-EC"/>
</dbReference>
<dbReference type="PANTHER" id="PTHR45846:SF1">
    <property type="entry name" value="TRNA-DIHYDROURIDINE(47) SYNTHASE [NAD(P)(+)]-LIKE"/>
    <property type="match status" value="1"/>
</dbReference>
<keyword evidence="7 18" id="KW-0479">Metal-binding</keyword>
<dbReference type="GO" id="GO:0003723">
    <property type="term" value="F:RNA binding"/>
    <property type="evidence" value="ECO:0007669"/>
    <property type="project" value="TreeGrafter"/>
</dbReference>
<dbReference type="AlphaFoldDB" id="A0A9W7B134"/>
<dbReference type="InterPro" id="IPR013785">
    <property type="entry name" value="Aldolase_TIM"/>
</dbReference>
<name>A0A9W7B134_9STRA</name>
<dbReference type="Gene3D" id="3.20.20.70">
    <property type="entry name" value="Aldolase class I"/>
    <property type="match status" value="1"/>
</dbReference>
<reference evidence="23" key="1">
    <citation type="journal article" date="2023" name="Commun. Biol.">
        <title>Genome analysis of Parmales, the sister group of diatoms, reveals the evolutionary specialization of diatoms from phago-mixotrophs to photoautotrophs.</title>
        <authorList>
            <person name="Ban H."/>
            <person name="Sato S."/>
            <person name="Yoshikawa S."/>
            <person name="Yamada K."/>
            <person name="Nakamura Y."/>
            <person name="Ichinomiya M."/>
            <person name="Sato N."/>
            <person name="Blanc-Mathieu R."/>
            <person name="Endo H."/>
            <person name="Kuwata A."/>
            <person name="Ogata H."/>
        </authorList>
    </citation>
    <scope>NUCLEOTIDE SEQUENCE [LARGE SCALE GENOMIC DNA]</scope>
    <source>
        <strain evidence="23">NIES 3699</strain>
    </source>
</reference>
<proteinExistence type="inferred from homology"/>
<organism evidence="22 23">
    <name type="scientific">Triparma verrucosa</name>
    <dbReference type="NCBI Taxonomy" id="1606542"/>
    <lineage>
        <taxon>Eukaryota</taxon>
        <taxon>Sar</taxon>
        <taxon>Stramenopiles</taxon>
        <taxon>Ochrophyta</taxon>
        <taxon>Bolidophyceae</taxon>
        <taxon>Parmales</taxon>
        <taxon>Triparmaceae</taxon>
        <taxon>Triparma</taxon>
    </lineage>
</organism>
<feature type="zinc finger region" description="C3H1-type" evidence="18">
    <location>
        <begin position="114"/>
        <end position="139"/>
    </location>
</feature>
<keyword evidence="8" id="KW-0677">Repeat</keyword>
<evidence type="ECO:0000256" key="12">
    <source>
        <dbReference type="ARBA" id="ARBA00023002"/>
    </source>
</evidence>
<comment type="catalytic activity">
    <reaction evidence="15">
        <text>a 5,6-dihydrouridine in mRNA + NAD(+) = a uridine in mRNA + NADH + H(+)</text>
        <dbReference type="Rhea" id="RHEA:69851"/>
        <dbReference type="Rhea" id="RHEA-COMP:14658"/>
        <dbReference type="Rhea" id="RHEA-COMP:17789"/>
        <dbReference type="ChEBI" id="CHEBI:15378"/>
        <dbReference type="ChEBI" id="CHEBI:57540"/>
        <dbReference type="ChEBI" id="CHEBI:57945"/>
        <dbReference type="ChEBI" id="CHEBI:65315"/>
        <dbReference type="ChEBI" id="CHEBI:74443"/>
    </reaction>
    <physiologicalReaction direction="right-to-left" evidence="15">
        <dbReference type="Rhea" id="RHEA:69853"/>
    </physiologicalReaction>
</comment>
<dbReference type="InterPro" id="IPR018517">
    <property type="entry name" value="tRNA_hU_synthase_CS"/>
</dbReference>
<feature type="domain" description="C3H1-type" evidence="21">
    <location>
        <begin position="114"/>
        <end position="139"/>
    </location>
</feature>
<dbReference type="InterPro" id="IPR000571">
    <property type="entry name" value="Znf_CCCH"/>
</dbReference>
<dbReference type="PANTHER" id="PTHR45846">
    <property type="entry name" value="TRNA-DIHYDROURIDINE(47) SYNTHASE [NAD(P)(+)]-LIKE"/>
    <property type="match status" value="1"/>
</dbReference>
<keyword evidence="10 18" id="KW-0862">Zinc</keyword>
<evidence type="ECO:0000256" key="1">
    <source>
        <dbReference type="ARBA" id="ARBA00001917"/>
    </source>
</evidence>
<evidence type="ECO:0000313" key="22">
    <source>
        <dbReference type="EMBL" id="GMH82461.1"/>
    </source>
</evidence>
<comment type="catalytic activity">
    <reaction evidence="17">
        <text>5,6-dihydrouridine(47) in tRNA + NADP(+) = uridine(47) in tRNA + NADPH + H(+)</text>
        <dbReference type="Rhea" id="RHEA:53360"/>
        <dbReference type="Rhea" id="RHEA-COMP:13539"/>
        <dbReference type="Rhea" id="RHEA-COMP:13540"/>
        <dbReference type="ChEBI" id="CHEBI:15378"/>
        <dbReference type="ChEBI" id="CHEBI:57783"/>
        <dbReference type="ChEBI" id="CHEBI:58349"/>
        <dbReference type="ChEBI" id="CHEBI:65315"/>
        <dbReference type="ChEBI" id="CHEBI:74443"/>
        <dbReference type="EC" id="1.3.1.89"/>
    </reaction>
    <physiologicalReaction direction="right-to-left" evidence="17">
        <dbReference type="Rhea" id="RHEA:53362"/>
    </physiologicalReaction>
</comment>
<keyword evidence="23" id="KW-1185">Reference proteome</keyword>
<evidence type="ECO:0000256" key="15">
    <source>
        <dbReference type="ARBA" id="ARBA00048342"/>
    </source>
</evidence>
<evidence type="ECO:0000256" key="5">
    <source>
        <dbReference type="ARBA" id="ARBA00022664"/>
    </source>
</evidence>